<evidence type="ECO:0000256" key="5">
    <source>
        <dbReference type="SAM" id="Phobius"/>
    </source>
</evidence>
<accession>A0A0C2XGM6</accession>
<proteinExistence type="predicted"/>
<reference evidence="6 7" key="1">
    <citation type="submission" date="2014-04" db="EMBL/GenBank/DDBJ databases">
        <title>Evolutionary Origins and Diversification of the Mycorrhizal Mutualists.</title>
        <authorList>
            <consortium name="DOE Joint Genome Institute"/>
            <consortium name="Mycorrhizal Genomics Consortium"/>
            <person name="Kohler A."/>
            <person name="Kuo A."/>
            <person name="Nagy L.G."/>
            <person name="Floudas D."/>
            <person name="Copeland A."/>
            <person name="Barry K.W."/>
            <person name="Cichocki N."/>
            <person name="Veneault-Fourrey C."/>
            <person name="LaButti K."/>
            <person name="Lindquist E.A."/>
            <person name="Lipzen A."/>
            <person name="Lundell T."/>
            <person name="Morin E."/>
            <person name="Murat C."/>
            <person name="Riley R."/>
            <person name="Ohm R."/>
            <person name="Sun H."/>
            <person name="Tunlid A."/>
            <person name="Henrissat B."/>
            <person name="Grigoriev I.V."/>
            <person name="Hibbett D.S."/>
            <person name="Martin F."/>
        </authorList>
    </citation>
    <scope>NUCLEOTIDE SEQUENCE [LARGE SCALE GENOMIC DNA]</scope>
    <source>
        <strain evidence="6 7">Koide BX008</strain>
    </source>
</reference>
<feature type="transmembrane region" description="Helical" evidence="5">
    <location>
        <begin position="46"/>
        <end position="64"/>
    </location>
</feature>
<dbReference type="InParanoid" id="A0A0C2XGM6"/>
<name>A0A0C2XGM6_AMAMK</name>
<feature type="transmembrane region" description="Helical" evidence="5">
    <location>
        <begin position="202"/>
        <end position="220"/>
    </location>
</feature>
<evidence type="ECO:0000256" key="3">
    <source>
        <dbReference type="ARBA" id="ARBA00022989"/>
    </source>
</evidence>
<dbReference type="GO" id="GO:0016020">
    <property type="term" value="C:membrane"/>
    <property type="evidence" value="ECO:0007669"/>
    <property type="project" value="UniProtKB-SubCell"/>
</dbReference>
<dbReference type="PANTHER" id="PTHR21389:SF0">
    <property type="entry name" value="ETOPOSIDE-INDUCED PROTEIN 2.4 HOMOLOG"/>
    <property type="match status" value="1"/>
</dbReference>
<feature type="transmembrane region" description="Helical" evidence="5">
    <location>
        <begin position="84"/>
        <end position="106"/>
    </location>
</feature>
<dbReference type="Pfam" id="PF07264">
    <property type="entry name" value="EI24"/>
    <property type="match status" value="1"/>
</dbReference>
<dbReference type="AlphaFoldDB" id="A0A0C2XGM6"/>
<comment type="subcellular location">
    <subcellularLocation>
        <location evidence="1">Membrane</location>
        <topology evidence="1">Multi-pass membrane protein</topology>
    </subcellularLocation>
</comment>
<gene>
    <name evidence="6" type="ORF">M378DRAFT_71289</name>
</gene>
<organism evidence="6 7">
    <name type="scientific">Amanita muscaria (strain Koide BX008)</name>
    <dbReference type="NCBI Taxonomy" id="946122"/>
    <lineage>
        <taxon>Eukaryota</taxon>
        <taxon>Fungi</taxon>
        <taxon>Dikarya</taxon>
        <taxon>Basidiomycota</taxon>
        <taxon>Agaricomycotina</taxon>
        <taxon>Agaricomycetes</taxon>
        <taxon>Agaricomycetidae</taxon>
        <taxon>Agaricales</taxon>
        <taxon>Pluteineae</taxon>
        <taxon>Amanitaceae</taxon>
        <taxon>Amanita</taxon>
    </lineage>
</organism>
<dbReference type="GO" id="GO:0016236">
    <property type="term" value="P:macroautophagy"/>
    <property type="evidence" value="ECO:0007669"/>
    <property type="project" value="TreeGrafter"/>
</dbReference>
<dbReference type="InterPro" id="IPR059112">
    <property type="entry name" value="CysZ/EI24"/>
</dbReference>
<keyword evidence="4 5" id="KW-0472">Membrane</keyword>
<dbReference type="PANTHER" id="PTHR21389">
    <property type="entry name" value="P53 INDUCED PROTEIN"/>
    <property type="match status" value="1"/>
</dbReference>
<evidence type="ECO:0000313" key="6">
    <source>
        <dbReference type="EMBL" id="KIL68581.1"/>
    </source>
</evidence>
<evidence type="ECO:0000313" key="7">
    <source>
        <dbReference type="Proteomes" id="UP000054549"/>
    </source>
</evidence>
<evidence type="ECO:0000256" key="4">
    <source>
        <dbReference type="ARBA" id="ARBA00023136"/>
    </source>
</evidence>
<evidence type="ECO:0000256" key="1">
    <source>
        <dbReference type="ARBA" id="ARBA00004141"/>
    </source>
</evidence>
<keyword evidence="3 5" id="KW-1133">Transmembrane helix</keyword>
<evidence type="ECO:0000256" key="2">
    <source>
        <dbReference type="ARBA" id="ARBA00022692"/>
    </source>
</evidence>
<protein>
    <submittedName>
        <fullName evidence="6">Uncharacterized protein</fullName>
    </submittedName>
</protein>
<dbReference type="EMBL" id="KN818228">
    <property type="protein sequence ID" value="KIL68581.1"/>
    <property type="molecule type" value="Genomic_DNA"/>
</dbReference>
<sequence length="356" mass="40154">MPVTSTEIAHQLNYVWCGLQDAFKWNIVVSTILNDEELRRNVLKSIALNSLSLVLIYIFDFFLLPSVQYRWDLAHGNTNWLYQAIWLFPVMAVSLYLNSVWCSTIAQRTYLLKHGTNASALLHHSTGSSIGILNVLFNSSHRAIMISICLASSFVLSHVPYLGSPMSFTYLCWIDAYYCFEFVWVAKGMSLAKRTRHVEERWAYFLAFGLPVTALCSWGTSLTSATSFALVFPAYIILAMHADPVPLDPHSPASPHHEDSRGVTKTSSLAIRLPIFAPIIWLNDKVTQTLIGRLDDMRSDYHSTGYLSGSTWREPYVADTEIIVEEGTHPGAGSPVFRSPLNWRDTDTIANRRKLD</sequence>
<dbReference type="HOGENOM" id="CLU_046461_0_0_1"/>
<dbReference type="GO" id="GO:0005783">
    <property type="term" value="C:endoplasmic reticulum"/>
    <property type="evidence" value="ECO:0007669"/>
    <property type="project" value="TreeGrafter"/>
</dbReference>
<keyword evidence="2 5" id="KW-0812">Transmembrane</keyword>
<dbReference type="OrthoDB" id="266518at2759"/>
<dbReference type="Proteomes" id="UP000054549">
    <property type="component" value="Unassembled WGS sequence"/>
</dbReference>
<keyword evidence="7" id="KW-1185">Reference proteome</keyword>